<gene>
    <name evidence="2" type="ORF">BLA17378_03703</name>
</gene>
<dbReference type="RefSeq" id="WP_174957965.1">
    <property type="nucleotide sequence ID" value="NZ_CABVQG010000012.1"/>
</dbReference>
<evidence type="ECO:0000313" key="2">
    <source>
        <dbReference type="EMBL" id="VWC77697.1"/>
    </source>
</evidence>
<feature type="chain" id="PRO_5046172659" evidence="1">
    <location>
        <begin position="24"/>
        <end position="297"/>
    </location>
</feature>
<keyword evidence="3" id="KW-1185">Reference proteome</keyword>
<dbReference type="EMBL" id="CABVQG010000012">
    <property type="protein sequence ID" value="VWC77697.1"/>
    <property type="molecule type" value="Genomic_DNA"/>
</dbReference>
<evidence type="ECO:0000313" key="3">
    <source>
        <dbReference type="Proteomes" id="UP000494120"/>
    </source>
</evidence>
<proteinExistence type="predicted"/>
<comment type="caution">
    <text evidence="2">The sequence shown here is derived from an EMBL/GenBank/DDBJ whole genome shotgun (WGS) entry which is preliminary data.</text>
</comment>
<organism evidence="2 3">
    <name type="scientific">Burkholderia aenigmatica</name>
    <dbReference type="NCBI Taxonomy" id="2015348"/>
    <lineage>
        <taxon>Bacteria</taxon>
        <taxon>Pseudomonadati</taxon>
        <taxon>Pseudomonadota</taxon>
        <taxon>Betaproteobacteria</taxon>
        <taxon>Burkholderiales</taxon>
        <taxon>Burkholderiaceae</taxon>
        <taxon>Burkholderia</taxon>
        <taxon>Burkholderia cepacia complex</taxon>
    </lineage>
</organism>
<feature type="signal peptide" evidence="1">
    <location>
        <begin position="1"/>
        <end position="23"/>
    </location>
</feature>
<reference evidence="2 3" key="1">
    <citation type="submission" date="2019-09" db="EMBL/GenBank/DDBJ databases">
        <authorList>
            <person name="Depoorter E."/>
        </authorList>
    </citation>
    <scope>NUCLEOTIDE SEQUENCE [LARGE SCALE GENOMIC DNA]</scope>
    <source>
        <strain evidence="2 3">R-17378</strain>
    </source>
</reference>
<dbReference type="Proteomes" id="UP000494120">
    <property type="component" value="Unassembled WGS sequence"/>
</dbReference>
<accession>A0ABY6XT81</accession>
<evidence type="ECO:0000256" key="1">
    <source>
        <dbReference type="SAM" id="SignalP"/>
    </source>
</evidence>
<dbReference type="Pfam" id="PF13557">
    <property type="entry name" value="Phenol_MetA_deg"/>
    <property type="match status" value="1"/>
</dbReference>
<protein>
    <submittedName>
        <fullName evidence="2">Signal peptide protein</fullName>
    </submittedName>
</protein>
<name>A0ABY6XT81_9BURK</name>
<dbReference type="InterPro" id="IPR025737">
    <property type="entry name" value="FApF"/>
</dbReference>
<sequence>MKRRSLSVMLSALAVAVAHGAHATEGGGSVYPTGAEGYLCCALPPPGLYALIYAERYHAGELRDNDGRNVAPPDFSITAYSVTPRIVWVTPYTFAGASLAMHALLPLVTLDVHAGGQSQRRTGVGDMTFGPALGWHVTPTLHTLLAVDFFAPTGRYDKSDLANIGRNYWAIQPIAGISYGGRTGPMFDAKLMWTFNQRNHATDYQSGQEFIVDYSAGWGFGNGLTVGAGGYVYRQMTDDAQAGHTIAGNRGRSFAIGPSIKYDSGKGWFVTAKYQMDTDVRNRPEGAAFWLKAVFPL</sequence>
<keyword evidence="1" id="KW-0732">Signal</keyword>